<comment type="function">
    <text evidence="1 11">TRAP proteins are part of a complex whose function is to bind calcium to the ER membrane and thereby regulate the retention of ER resident proteins.</text>
</comment>
<keyword evidence="9 11" id="KW-0472">Membrane</keyword>
<evidence type="ECO:0000256" key="10">
    <source>
        <dbReference type="ARBA" id="ARBA00023180"/>
    </source>
</evidence>
<evidence type="ECO:0000256" key="7">
    <source>
        <dbReference type="ARBA" id="ARBA00022824"/>
    </source>
</evidence>
<evidence type="ECO:0000256" key="11">
    <source>
        <dbReference type="PIRNR" id="PIRNR016400"/>
    </source>
</evidence>
<comment type="subcellular location">
    <subcellularLocation>
        <location evidence="2">Endoplasmic reticulum membrane</location>
        <topology evidence="2">Single-pass type I membrane protein</topology>
    </subcellularLocation>
</comment>
<dbReference type="GO" id="GO:0005789">
    <property type="term" value="C:endoplasmic reticulum membrane"/>
    <property type="evidence" value="ECO:0007669"/>
    <property type="project" value="UniProtKB-SubCell"/>
</dbReference>
<dbReference type="EMBL" id="WJQU01000002">
    <property type="protein sequence ID" value="KAJ6642071.1"/>
    <property type="molecule type" value="Genomic_DNA"/>
</dbReference>
<comment type="similarity">
    <text evidence="3 11">Belongs to the TRAP-beta family.</text>
</comment>
<evidence type="ECO:0000256" key="13">
    <source>
        <dbReference type="SAM" id="SignalP"/>
    </source>
</evidence>
<evidence type="ECO:0000256" key="6">
    <source>
        <dbReference type="ARBA" id="ARBA00022729"/>
    </source>
</evidence>
<evidence type="ECO:0000313" key="15">
    <source>
        <dbReference type="Proteomes" id="UP001151699"/>
    </source>
</evidence>
<dbReference type="PANTHER" id="PTHR12861">
    <property type="entry name" value="TRANSLOCON-ASSOCIATED PROTEIN, BETA SUBUNIT PRECURSOR TRAP-BETA SIGNAL SEQUENCE RECEPTOR BETA SUBUNIT"/>
    <property type="match status" value="1"/>
</dbReference>
<feature type="transmembrane region" description="Helical" evidence="12">
    <location>
        <begin position="158"/>
        <end position="176"/>
    </location>
</feature>
<evidence type="ECO:0000256" key="9">
    <source>
        <dbReference type="ARBA" id="ARBA00023136"/>
    </source>
</evidence>
<keyword evidence="10" id="KW-0325">Glycoprotein</keyword>
<evidence type="ECO:0000256" key="3">
    <source>
        <dbReference type="ARBA" id="ARBA00005610"/>
    </source>
</evidence>
<evidence type="ECO:0000256" key="4">
    <source>
        <dbReference type="ARBA" id="ARBA00021110"/>
    </source>
</evidence>
<name>A0A9Q0N2T5_9DIPT</name>
<evidence type="ECO:0000313" key="14">
    <source>
        <dbReference type="EMBL" id="KAJ6642071.1"/>
    </source>
</evidence>
<reference evidence="14" key="1">
    <citation type="submission" date="2022-07" db="EMBL/GenBank/DDBJ databases">
        <authorList>
            <person name="Trinca V."/>
            <person name="Uliana J.V.C."/>
            <person name="Torres T.T."/>
            <person name="Ward R.J."/>
            <person name="Monesi N."/>
        </authorList>
    </citation>
    <scope>NUCLEOTIDE SEQUENCE</scope>
    <source>
        <strain evidence="14">HSMRA1968</strain>
        <tissue evidence="14">Whole embryos</tissue>
    </source>
</reference>
<gene>
    <name evidence="14" type="primary">SSR2</name>
    <name evidence="14" type="ORF">Bhyg_07017</name>
</gene>
<comment type="subunit">
    <text evidence="11">Heterotetramer of TRAP-alpha, TRAP-beta, TRAP-delta and TRAP-gamma.</text>
</comment>
<evidence type="ECO:0000256" key="5">
    <source>
        <dbReference type="ARBA" id="ARBA00022692"/>
    </source>
</evidence>
<dbReference type="OrthoDB" id="5860827at2759"/>
<feature type="chain" id="PRO_5040433153" description="Translocon-associated protein subunit beta" evidence="13">
    <location>
        <begin position="21"/>
        <end position="193"/>
    </location>
</feature>
<sequence length="193" mass="21276">MHKYLSLLFLFGLIVASGFAAEDETTTARLLVNKQVLNKYLVEGNDIVVKYTLYNVGSGAAVDVQLADNSFHPNGFELVGGQYSASIDRIAPQTNVTHVVVVRPKASGYFNFTAAEIKYRAVEDSDVVQLAFSSAPGEGGIVGQADFNRLFSSHLFDWLAFAFMSIPPLVIPFFLWHTSKTKYEKLTKSKKGQ</sequence>
<evidence type="ECO:0000256" key="2">
    <source>
        <dbReference type="ARBA" id="ARBA00004115"/>
    </source>
</evidence>
<organism evidence="14 15">
    <name type="scientific">Pseudolycoriella hygida</name>
    <dbReference type="NCBI Taxonomy" id="35572"/>
    <lineage>
        <taxon>Eukaryota</taxon>
        <taxon>Metazoa</taxon>
        <taxon>Ecdysozoa</taxon>
        <taxon>Arthropoda</taxon>
        <taxon>Hexapoda</taxon>
        <taxon>Insecta</taxon>
        <taxon>Pterygota</taxon>
        <taxon>Neoptera</taxon>
        <taxon>Endopterygota</taxon>
        <taxon>Diptera</taxon>
        <taxon>Nematocera</taxon>
        <taxon>Sciaroidea</taxon>
        <taxon>Sciaridae</taxon>
        <taxon>Pseudolycoriella</taxon>
    </lineage>
</organism>
<dbReference type="InterPro" id="IPR008856">
    <property type="entry name" value="TRAP_beta"/>
</dbReference>
<accession>A0A9Q0N2T5</accession>
<proteinExistence type="inferred from homology"/>
<dbReference type="PIRSF" id="PIRSF016400">
    <property type="entry name" value="TRAP_beta"/>
    <property type="match status" value="1"/>
</dbReference>
<keyword evidence="5 12" id="KW-0812">Transmembrane</keyword>
<evidence type="ECO:0000256" key="8">
    <source>
        <dbReference type="ARBA" id="ARBA00022989"/>
    </source>
</evidence>
<keyword evidence="8 12" id="KW-1133">Transmembrane helix</keyword>
<keyword evidence="15" id="KW-1185">Reference proteome</keyword>
<feature type="signal peptide" evidence="13">
    <location>
        <begin position="1"/>
        <end position="20"/>
    </location>
</feature>
<evidence type="ECO:0000256" key="12">
    <source>
        <dbReference type="SAM" id="Phobius"/>
    </source>
</evidence>
<evidence type="ECO:0000256" key="1">
    <source>
        <dbReference type="ARBA" id="ARBA00002838"/>
    </source>
</evidence>
<dbReference type="Proteomes" id="UP001151699">
    <property type="component" value="Chromosome B"/>
</dbReference>
<protein>
    <recommendedName>
        <fullName evidence="4 11">Translocon-associated protein subunit beta</fullName>
        <shortName evidence="11">TRAP-beta</shortName>
    </recommendedName>
    <alternativeName>
        <fullName evidence="11">Signal sequence receptor subunit beta</fullName>
    </alternativeName>
</protein>
<keyword evidence="7 11" id="KW-0256">Endoplasmic reticulum</keyword>
<keyword evidence="6 13" id="KW-0732">Signal</keyword>
<comment type="caution">
    <text evidence="14">The sequence shown here is derived from an EMBL/GenBank/DDBJ whole genome shotgun (WGS) entry which is preliminary data.</text>
</comment>
<dbReference type="AlphaFoldDB" id="A0A9Q0N2T5"/>
<dbReference type="Pfam" id="PF05753">
    <property type="entry name" value="TRAP_beta"/>
    <property type="match status" value="1"/>
</dbReference>
<dbReference type="PANTHER" id="PTHR12861:SF3">
    <property type="entry name" value="TRANSLOCON-ASSOCIATED PROTEIN SUBUNIT BETA"/>
    <property type="match status" value="1"/>
</dbReference>